<gene>
    <name evidence="3" type="ORF">A1QC_14860</name>
</gene>
<dbReference type="eggNOG" id="COG2912">
    <property type="taxonomic scope" value="Bacteria"/>
</dbReference>
<dbReference type="AlphaFoldDB" id="A0A1E5E480"/>
<dbReference type="Pfam" id="PF13369">
    <property type="entry name" value="Transglut_core2"/>
    <property type="match status" value="1"/>
</dbReference>
<dbReference type="PANTHER" id="PTHR31350:SF21">
    <property type="entry name" value="F-BOX ONLY PROTEIN 21"/>
    <property type="match status" value="1"/>
</dbReference>
<evidence type="ECO:0000313" key="3">
    <source>
        <dbReference type="EMBL" id="OEF27423.1"/>
    </source>
</evidence>
<organism evidence="3 4">
    <name type="scientific">Vibrio rumoiensis 1S-45</name>
    <dbReference type="NCBI Taxonomy" id="1188252"/>
    <lineage>
        <taxon>Bacteria</taxon>
        <taxon>Pseudomonadati</taxon>
        <taxon>Pseudomonadota</taxon>
        <taxon>Gammaproteobacteria</taxon>
        <taxon>Vibrionales</taxon>
        <taxon>Vibrionaceae</taxon>
        <taxon>Vibrio</taxon>
    </lineage>
</organism>
<dbReference type="STRING" id="1188252.A1QC_14860"/>
<dbReference type="SUPFAM" id="SSF48452">
    <property type="entry name" value="TPR-like"/>
    <property type="match status" value="1"/>
</dbReference>
<sequence>MSDIELFEQDLDECSLIEGAVALTCLIFPETDKHWIMLTLDSMFDELEQALVHEQNEKQKFEAFIRHFYHEWTFHGDSDEFFNSKNTRIDSVIKRRKGIPVSLGALLLYFGQRLGFPLEGVTFPSQFIVKVCWHNEPALYVNPFNGEYVSKGILRAWLIGHDGPLATLKPKDLSASDNPTTLGRWLAVIKSALLREDNFTQALKCTDIALSFVPDDPYEIRDRGFIYQQLDCHQMAADDFQYFIDNCPEDPSSEILKLQVNALNDNHVTIH</sequence>
<dbReference type="InterPro" id="IPR011990">
    <property type="entry name" value="TPR-like_helical_dom_sf"/>
</dbReference>
<evidence type="ECO:0000256" key="1">
    <source>
        <dbReference type="ARBA" id="ARBA00007100"/>
    </source>
</evidence>
<dbReference type="PANTHER" id="PTHR31350">
    <property type="entry name" value="SI:DKEY-261L7.2"/>
    <property type="match status" value="1"/>
</dbReference>
<dbReference type="Gene3D" id="1.25.40.10">
    <property type="entry name" value="Tetratricopeptide repeat domain"/>
    <property type="match status" value="1"/>
</dbReference>
<keyword evidence="4" id="KW-1185">Reference proteome</keyword>
<dbReference type="EMBL" id="AJYK02000034">
    <property type="protein sequence ID" value="OEF27423.1"/>
    <property type="molecule type" value="Genomic_DNA"/>
</dbReference>
<reference evidence="3 4" key="1">
    <citation type="journal article" date="2012" name="Science">
        <title>Ecological populations of bacteria act as socially cohesive units of antibiotic production and resistance.</title>
        <authorList>
            <person name="Cordero O.X."/>
            <person name="Wildschutte H."/>
            <person name="Kirkup B."/>
            <person name="Proehl S."/>
            <person name="Ngo L."/>
            <person name="Hussain F."/>
            <person name="Le Roux F."/>
            <person name="Mincer T."/>
            <person name="Polz M.F."/>
        </authorList>
    </citation>
    <scope>NUCLEOTIDE SEQUENCE [LARGE SCALE GENOMIC DNA]</scope>
    <source>
        <strain evidence="3 4">1S-45</strain>
    </source>
</reference>
<name>A0A1E5E480_9VIBR</name>
<dbReference type="RefSeq" id="WP_017026156.1">
    <property type="nucleotide sequence ID" value="NZ_AJYK02000034.1"/>
</dbReference>
<dbReference type="InterPro" id="IPR032698">
    <property type="entry name" value="SirB1_N"/>
</dbReference>
<dbReference type="OrthoDB" id="232498at2"/>
<protein>
    <recommendedName>
        <fullName evidence="2">Protein SirB1 N-terminal domain-containing protein</fullName>
    </recommendedName>
</protein>
<accession>A0A1E5E480</accession>
<comment type="caution">
    <text evidence="3">The sequence shown here is derived from an EMBL/GenBank/DDBJ whole genome shotgun (WGS) entry which is preliminary data.</text>
</comment>
<feature type="domain" description="Protein SirB1 N-terminal" evidence="2">
    <location>
        <begin position="38"/>
        <end position="186"/>
    </location>
</feature>
<comment type="similarity">
    <text evidence="1">Belongs to the UPF0162 family.</text>
</comment>
<dbReference type="Pfam" id="PF13371">
    <property type="entry name" value="TPR_9"/>
    <property type="match status" value="1"/>
</dbReference>
<evidence type="ECO:0000313" key="4">
    <source>
        <dbReference type="Proteomes" id="UP000094070"/>
    </source>
</evidence>
<evidence type="ECO:0000259" key="2">
    <source>
        <dbReference type="Pfam" id="PF13369"/>
    </source>
</evidence>
<proteinExistence type="inferred from homology"/>
<dbReference type="Proteomes" id="UP000094070">
    <property type="component" value="Unassembled WGS sequence"/>
</dbReference>